<organism evidence="1">
    <name type="scientific">Siphoviridae sp. ctrCN24</name>
    <dbReference type="NCBI Taxonomy" id="2827953"/>
    <lineage>
        <taxon>Viruses</taxon>
        <taxon>Duplodnaviria</taxon>
        <taxon>Heunggongvirae</taxon>
        <taxon>Uroviricota</taxon>
        <taxon>Caudoviricetes</taxon>
    </lineage>
</organism>
<accession>A0A8S5SKM4</accession>
<evidence type="ECO:0000313" key="1">
    <source>
        <dbReference type="EMBL" id="DAF51472.1"/>
    </source>
</evidence>
<name>A0A8S5SKM4_9CAUD</name>
<reference evidence="1" key="1">
    <citation type="journal article" date="2021" name="Proc. Natl. Acad. Sci. U.S.A.">
        <title>A Catalog of Tens of Thousands of Viruses from Human Metagenomes Reveals Hidden Associations with Chronic Diseases.</title>
        <authorList>
            <person name="Tisza M.J."/>
            <person name="Buck C.B."/>
        </authorList>
    </citation>
    <scope>NUCLEOTIDE SEQUENCE</scope>
    <source>
        <strain evidence="1">CtrCN24</strain>
    </source>
</reference>
<sequence length="102" mass="11608">MAEYIDKDALLKDLFDNYNCSDIEYWSADYTMGFERAMDIASKALPLNVAIVKHAEWKNDENSANYKVCSRCGRNVSIVDACLYCCNCGSKMHQTYEEVGEP</sequence>
<proteinExistence type="predicted"/>
<protein>
    <submittedName>
        <fullName evidence="1">Zinc-ribbon containing domain protein</fullName>
    </submittedName>
</protein>
<dbReference type="EMBL" id="BK032616">
    <property type="protein sequence ID" value="DAF51472.1"/>
    <property type="molecule type" value="Genomic_DNA"/>
</dbReference>